<evidence type="ECO:0000313" key="7">
    <source>
        <dbReference type="Proteomes" id="UP000267821"/>
    </source>
</evidence>
<organism evidence="6 7">
    <name type="scientific">Terfezia boudieri ATCC MYA-4762</name>
    <dbReference type="NCBI Taxonomy" id="1051890"/>
    <lineage>
        <taxon>Eukaryota</taxon>
        <taxon>Fungi</taxon>
        <taxon>Dikarya</taxon>
        <taxon>Ascomycota</taxon>
        <taxon>Pezizomycotina</taxon>
        <taxon>Pezizomycetes</taxon>
        <taxon>Pezizales</taxon>
        <taxon>Pezizaceae</taxon>
        <taxon>Terfezia</taxon>
    </lineage>
</organism>
<feature type="non-terminal residue" evidence="6">
    <location>
        <position position="1"/>
    </location>
</feature>
<accession>A0A3N4LV43</accession>
<dbReference type="OrthoDB" id="10261556at2759"/>
<evidence type="ECO:0000256" key="4">
    <source>
        <dbReference type="ARBA" id="ARBA00034617"/>
    </source>
</evidence>
<dbReference type="GO" id="GO:0043138">
    <property type="term" value="F:3'-5' DNA helicase activity"/>
    <property type="evidence" value="ECO:0007669"/>
    <property type="project" value="UniProtKB-EC"/>
</dbReference>
<gene>
    <name evidence="6" type="ORF">L211DRAFT_789756</name>
</gene>
<dbReference type="InterPro" id="IPR027417">
    <property type="entry name" value="P-loop_NTPase"/>
</dbReference>
<evidence type="ECO:0000256" key="3">
    <source>
        <dbReference type="ARBA" id="ARBA00023235"/>
    </source>
</evidence>
<dbReference type="Proteomes" id="UP000267821">
    <property type="component" value="Unassembled WGS sequence"/>
</dbReference>
<dbReference type="GO" id="GO:0005694">
    <property type="term" value="C:chromosome"/>
    <property type="evidence" value="ECO:0007669"/>
    <property type="project" value="TreeGrafter"/>
</dbReference>
<protein>
    <recommendedName>
        <fullName evidence="5">DNA 3'-5' helicase</fullName>
        <ecNumber evidence="5">5.6.2.4</ecNumber>
    </recommendedName>
</protein>
<comment type="similarity">
    <text evidence="1">Belongs to the helicase family. RecQ subfamily.</text>
</comment>
<keyword evidence="3" id="KW-0413">Isomerase</keyword>
<dbReference type="EMBL" id="ML121556">
    <property type="protein sequence ID" value="RPB21895.1"/>
    <property type="molecule type" value="Genomic_DNA"/>
</dbReference>
<dbReference type="GO" id="GO:0000724">
    <property type="term" value="P:double-strand break repair via homologous recombination"/>
    <property type="evidence" value="ECO:0007669"/>
    <property type="project" value="TreeGrafter"/>
</dbReference>
<name>A0A3N4LV43_9PEZI</name>
<keyword evidence="7" id="KW-1185">Reference proteome</keyword>
<dbReference type="Gene3D" id="3.40.50.300">
    <property type="entry name" value="P-loop containing nucleotide triphosphate hydrolases"/>
    <property type="match status" value="1"/>
</dbReference>
<dbReference type="AlphaFoldDB" id="A0A3N4LV43"/>
<dbReference type="GO" id="GO:0003677">
    <property type="term" value="F:DNA binding"/>
    <property type="evidence" value="ECO:0007669"/>
    <property type="project" value="UniProtKB-KW"/>
</dbReference>
<proteinExistence type="inferred from homology"/>
<keyword evidence="2" id="KW-0238">DNA-binding</keyword>
<dbReference type="PANTHER" id="PTHR13710:SF105">
    <property type="entry name" value="ATP-DEPENDENT DNA HELICASE Q1"/>
    <property type="match status" value="1"/>
</dbReference>
<evidence type="ECO:0000256" key="2">
    <source>
        <dbReference type="ARBA" id="ARBA00023125"/>
    </source>
</evidence>
<dbReference type="GO" id="GO:0005737">
    <property type="term" value="C:cytoplasm"/>
    <property type="evidence" value="ECO:0007669"/>
    <property type="project" value="TreeGrafter"/>
</dbReference>
<reference evidence="6 7" key="1">
    <citation type="journal article" date="2018" name="Nat. Ecol. Evol.">
        <title>Pezizomycetes genomes reveal the molecular basis of ectomycorrhizal truffle lifestyle.</title>
        <authorList>
            <person name="Murat C."/>
            <person name="Payen T."/>
            <person name="Noel B."/>
            <person name="Kuo A."/>
            <person name="Morin E."/>
            <person name="Chen J."/>
            <person name="Kohler A."/>
            <person name="Krizsan K."/>
            <person name="Balestrini R."/>
            <person name="Da Silva C."/>
            <person name="Montanini B."/>
            <person name="Hainaut M."/>
            <person name="Levati E."/>
            <person name="Barry K.W."/>
            <person name="Belfiori B."/>
            <person name="Cichocki N."/>
            <person name="Clum A."/>
            <person name="Dockter R.B."/>
            <person name="Fauchery L."/>
            <person name="Guy J."/>
            <person name="Iotti M."/>
            <person name="Le Tacon F."/>
            <person name="Lindquist E.A."/>
            <person name="Lipzen A."/>
            <person name="Malagnac F."/>
            <person name="Mello A."/>
            <person name="Molinier V."/>
            <person name="Miyauchi S."/>
            <person name="Poulain J."/>
            <person name="Riccioni C."/>
            <person name="Rubini A."/>
            <person name="Sitrit Y."/>
            <person name="Splivallo R."/>
            <person name="Traeger S."/>
            <person name="Wang M."/>
            <person name="Zifcakova L."/>
            <person name="Wipf D."/>
            <person name="Zambonelli A."/>
            <person name="Paolocci F."/>
            <person name="Nowrousian M."/>
            <person name="Ottonello S."/>
            <person name="Baldrian P."/>
            <person name="Spatafora J.W."/>
            <person name="Henrissat B."/>
            <person name="Nagy L.G."/>
            <person name="Aury J.M."/>
            <person name="Wincker P."/>
            <person name="Grigoriev I.V."/>
            <person name="Bonfante P."/>
            <person name="Martin F.M."/>
        </authorList>
    </citation>
    <scope>NUCLEOTIDE SEQUENCE [LARGE SCALE GENOMIC DNA]</scope>
    <source>
        <strain evidence="6 7">ATCC MYA-4762</strain>
    </source>
</reference>
<comment type="catalytic activity">
    <reaction evidence="4">
        <text>Couples ATP hydrolysis with the unwinding of duplex DNA by translocating in the 3'-5' direction.</text>
        <dbReference type="EC" id="5.6.2.4"/>
    </reaction>
</comment>
<dbReference type="InParanoid" id="A0A3N4LV43"/>
<dbReference type="GO" id="GO:0009378">
    <property type="term" value="F:four-way junction helicase activity"/>
    <property type="evidence" value="ECO:0007669"/>
    <property type="project" value="TreeGrafter"/>
</dbReference>
<evidence type="ECO:0000313" key="6">
    <source>
        <dbReference type="EMBL" id="RPB21895.1"/>
    </source>
</evidence>
<evidence type="ECO:0000256" key="1">
    <source>
        <dbReference type="ARBA" id="ARBA00005446"/>
    </source>
</evidence>
<sequence length="134" mass="15611">IVYICPEMIDLKNKAFIKLAGLGTKKSVFATRLCGLIIDEAHLVYVWRYFRLVKITNYLPGQYLICGFYRSAYSTLSRLRSIWPKVPIMTLSATFVPHVAFYVHKSLELMRGTKLIRKTIDRTNVYLARREMTN</sequence>
<dbReference type="PANTHER" id="PTHR13710">
    <property type="entry name" value="DNA HELICASE RECQ FAMILY MEMBER"/>
    <property type="match status" value="1"/>
</dbReference>
<dbReference type="EC" id="5.6.2.4" evidence="5"/>
<evidence type="ECO:0000256" key="5">
    <source>
        <dbReference type="ARBA" id="ARBA00034808"/>
    </source>
</evidence>